<dbReference type="EMBL" id="UGGV01000001">
    <property type="protein sequence ID" value="STO25263.1"/>
    <property type="molecule type" value="Genomic_DNA"/>
</dbReference>
<dbReference type="Proteomes" id="UP000186808">
    <property type="component" value="Unassembled WGS sequence"/>
</dbReference>
<protein>
    <submittedName>
        <fullName evidence="2">Uncharacterized protein</fullName>
    </submittedName>
</protein>
<dbReference type="Proteomes" id="UP000254374">
    <property type="component" value="Unassembled WGS sequence"/>
</dbReference>
<dbReference type="EMBL" id="FTNL01000012">
    <property type="protein sequence ID" value="SIR42809.1"/>
    <property type="molecule type" value="Genomic_DNA"/>
</dbReference>
<evidence type="ECO:0000313" key="2">
    <source>
        <dbReference type="EMBL" id="STO25263.1"/>
    </source>
</evidence>
<reference evidence="2 4" key="2">
    <citation type="submission" date="2018-06" db="EMBL/GenBank/DDBJ databases">
        <authorList>
            <consortium name="Pathogen Informatics"/>
            <person name="Doyle S."/>
        </authorList>
    </citation>
    <scope>NUCLEOTIDE SEQUENCE [LARGE SCALE GENOMIC DNA]</scope>
    <source>
        <strain evidence="2 4">NCTC11401</strain>
    </source>
</reference>
<accession>A0A377GL16</accession>
<evidence type="ECO:0000313" key="3">
    <source>
        <dbReference type="Proteomes" id="UP000186808"/>
    </source>
</evidence>
<evidence type="ECO:0000313" key="1">
    <source>
        <dbReference type="EMBL" id="SIR42809.1"/>
    </source>
</evidence>
<sequence>MPLQQFSITYQCPPNYMPLYCSLLKKIRVPQVAEQVILIRLIEQLHLLYLIYCFAKNRHVSKTESGLSETLSIPSFINH</sequence>
<organism evidence="2 4">
    <name type="scientific">Fluoribacter gormanii</name>
    <dbReference type="NCBI Taxonomy" id="464"/>
    <lineage>
        <taxon>Bacteria</taxon>
        <taxon>Pseudomonadati</taxon>
        <taxon>Pseudomonadota</taxon>
        <taxon>Gammaproteobacteria</taxon>
        <taxon>Legionellales</taxon>
        <taxon>Legionellaceae</taxon>
        <taxon>Fluoribacter</taxon>
    </lineage>
</organism>
<gene>
    <name evidence="2" type="ORF">NCTC11401_02093</name>
    <name evidence="1" type="ORF">SAMN05421777_1129</name>
</gene>
<name>A0A377GL16_9GAMM</name>
<reference evidence="1 3" key="1">
    <citation type="submission" date="2017-01" db="EMBL/GenBank/DDBJ databases">
        <authorList>
            <person name="Varghese N."/>
            <person name="Submissions S."/>
        </authorList>
    </citation>
    <scope>NUCLEOTIDE SEQUENCE [LARGE SCALE GENOMIC DNA]</scope>
    <source>
        <strain evidence="1 3">ATCC 33342</strain>
    </source>
</reference>
<proteinExistence type="predicted"/>
<dbReference type="STRING" id="464.Lgor_1870"/>
<keyword evidence="3" id="KW-1185">Reference proteome</keyword>
<dbReference type="AlphaFoldDB" id="A0A377GL16"/>
<evidence type="ECO:0000313" key="4">
    <source>
        <dbReference type="Proteomes" id="UP000254374"/>
    </source>
</evidence>